<dbReference type="Proteomes" id="UP000244722">
    <property type="component" value="Unassembled WGS sequence"/>
</dbReference>
<name>A0A2T6ZKZ2_TUBBO</name>
<protein>
    <submittedName>
        <fullName evidence="1">Uncharacterized protein</fullName>
    </submittedName>
</protein>
<accession>A0A2T6ZKZ2</accession>
<proteinExistence type="predicted"/>
<comment type="caution">
    <text evidence="1">The sequence shown here is derived from an EMBL/GenBank/DDBJ whole genome shotgun (WGS) entry which is preliminary data.</text>
</comment>
<dbReference type="EMBL" id="NESQ01000200">
    <property type="protein sequence ID" value="PUU76143.1"/>
    <property type="molecule type" value="Genomic_DNA"/>
</dbReference>
<evidence type="ECO:0000313" key="1">
    <source>
        <dbReference type="EMBL" id="PUU76143.1"/>
    </source>
</evidence>
<dbReference type="OrthoDB" id="4638065at2759"/>
<keyword evidence="2" id="KW-1185">Reference proteome</keyword>
<organism evidence="1 2">
    <name type="scientific">Tuber borchii</name>
    <name type="common">White truffle</name>
    <dbReference type="NCBI Taxonomy" id="42251"/>
    <lineage>
        <taxon>Eukaryota</taxon>
        <taxon>Fungi</taxon>
        <taxon>Dikarya</taxon>
        <taxon>Ascomycota</taxon>
        <taxon>Pezizomycotina</taxon>
        <taxon>Pezizomycetes</taxon>
        <taxon>Pezizales</taxon>
        <taxon>Tuberaceae</taxon>
        <taxon>Tuber</taxon>
    </lineage>
</organism>
<evidence type="ECO:0000313" key="2">
    <source>
        <dbReference type="Proteomes" id="UP000244722"/>
    </source>
</evidence>
<sequence>MASLHLDTYSEAINKLIGNMIEVFFQIDYHGERAPPTSHQATLEDTHALGSSFELIDISHKRFYGVLDKNYERSFVMFGAGLKFFYREKIGEHGEKAIGWNIKEYASVNPPAIPKDTRHKDHEEWLFSNSHLCWPPWARAGVYHWGIWMEQAHAKLGSITTKYTKVKGHKKKALLPLFKAIGAITRAQRIPLAAIDLEYLQECDKILGMCLDHRTSFEIDERECFTLRPCLVNVFTEPHVDGGDMKNGWASMCPLGKFEDEDFCITELKR</sequence>
<gene>
    <name evidence="1" type="ORF">B9Z19DRAFT_1130192</name>
</gene>
<dbReference type="AlphaFoldDB" id="A0A2T6ZKZ2"/>
<reference evidence="1 2" key="1">
    <citation type="submission" date="2017-04" db="EMBL/GenBank/DDBJ databases">
        <title>Draft genome sequence of Tuber borchii Vittad., a whitish edible truffle.</title>
        <authorList>
            <consortium name="DOE Joint Genome Institute"/>
            <person name="Murat C."/>
            <person name="Kuo A."/>
            <person name="Barry K.W."/>
            <person name="Clum A."/>
            <person name="Dockter R.B."/>
            <person name="Fauchery L."/>
            <person name="Iotti M."/>
            <person name="Kohler A."/>
            <person name="Labutti K."/>
            <person name="Lindquist E.A."/>
            <person name="Lipzen A."/>
            <person name="Ohm R.A."/>
            <person name="Wang M."/>
            <person name="Grigoriev I.V."/>
            <person name="Zambonelli A."/>
            <person name="Martin F.M."/>
        </authorList>
    </citation>
    <scope>NUCLEOTIDE SEQUENCE [LARGE SCALE GENOMIC DNA]</scope>
    <source>
        <strain evidence="1 2">Tbo3840</strain>
    </source>
</reference>